<organism evidence="1 2">
    <name type="scientific">Lipomyces kononenkoae</name>
    <name type="common">Yeast</name>
    <dbReference type="NCBI Taxonomy" id="34357"/>
    <lineage>
        <taxon>Eukaryota</taxon>
        <taxon>Fungi</taxon>
        <taxon>Dikarya</taxon>
        <taxon>Ascomycota</taxon>
        <taxon>Saccharomycotina</taxon>
        <taxon>Lipomycetes</taxon>
        <taxon>Lipomycetales</taxon>
        <taxon>Lipomycetaceae</taxon>
        <taxon>Lipomyces</taxon>
    </lineage>
</organism>
<dbReference type="Proteomes" id="UP001433508">
    <property type="component" value="Unassembled WGS sequence"/>
</dbReference>
<keyword evidence="2" id="KW-1185">Reference proteome</keyword>
<evidence type="ECO:0000313" key="2">
    <source>
        <dbReference type="Proteomes" id="UP001433508"/>
    </source>
</evidence>
<evidence type="ECO:0000313" key="1">
    <source>
        <dbReference type="EMBL" id="KAK9238278.1"/>
    </source>
</evidence>
<name>A0ACC3T317_LIPKO</name>
<sequence length="381" mass="41037">MVGVAQHLLPNIVGELVTRDTSDPACASGNDYNGQLGVRISAIFVILFASTFGALFPVLSKQSRINVPEIFFFIAKFFGSGVIIATAFIHLLAPAVQALGDPCLGGTWAEYPWAIAITMISIFILFFIEVLTYRYATFDSLAGVHAPNSDGHNDSQTATELNTTSTQLSHVNSSFDPDSVNDNADERRPSNSETVTADLGDVEKNANVSERPKENNIADSLSAQLAEVFILEFGIIFHSVFIGLTLAIAGAEFNTLYVVLVFHQAFEGLGLGARLASTPWDRKWVPIVMAIAYGITTPIAIAIGLGVRYSYSDSTRRALISNGIFDSISAGILLYTGLVELMAHEFLFSGEMNKAPIKHVLSAFTVMCLGAGLMALLGRWA</sequence>
<protein>
    <submittedName>
        <fullName evidence="1">Zinc/iron permease</fullName>
    </submittedName>
</protein>
<accession>A0ACC3T317</accession>
<gene>
    <name evidence="1" type="ORF">V1525DRAFT_401589</name>
</gene>
<dbReference type="EMBL" id="MU971358">
    <property type="protein sequence ID" value="KAK9238278.1"/>
    <property type="molecule type" value="Genomic_DNA"/>
</dbReference>
<comment type="caution">
    <text evidence="1">The sequence shown here is derived from an EMBL/GenBank/DDBJ whole genome shotgun (WGS) entry which is preliminary data.</text>
</comment>
<proteinExistence type="predicted"/>
<reference evidence="2" key="1">
    <citation type="journal article" date="2024" name="Front. Bioeng. Biotechnol.">
        <title>Genome-scale model development and genomic sequencing of the oleaginous clade Lipomyces.</title>
        <authorList>
            <person name="Czajka J.J."/>
            <person name="Han Y."/>
            <person name="Kim J."/>
            <person name="Mondo S.J."/>
            <person name="Hofstad B.A."/>
            <person name="Robles A."/>
            <person name="Haridas S."/>
            <person name="Riley R."/>
            <person name="LaButti K."/>
            <person name="Pangilinan J."/>
            <person name="Andreopoulos W."/>
            <person name="Lipzen A."/>
            <person name="Yan J."/>
            <person name="Wang M."/>
            <person name="Ng V."/>
            <person name="Grigoriev I.V."/>
            <person name="Spatafora J.W."/>
            <person name="Magnuson J.K."/>
            <person name="Baker S.E."/>
            <person name="Pomraning K.R."/>
        </authorList>
    </citation>
    <scope>NUCLEOTIDE SEQUENCE [LARGE SCALE GENOMIC DNA]</scope>
    <source>
        <strain evidence="2">CBS 7786</strain>
    </source>
</reference>